<evidence type="ECO:0000256" key="1">
    <source>
        <dbReference type="ARBA" id="ARBA00005562"/>
    </source>
</evidence>
<evidence type="ECO:0000256" key="4">
    <source>
        <dbReference type="SAM" id="MobiDB-lite"/>
    </source>
</evidence>
<dbReference type="Pfam" id="PF00178">
    <property type="entry name" value="Ets"/>
    <property type="match status" value="1"/>
</dbReference>
<dbReference type="GO" id="GO:0043565">
    <property type="term" value="F:sequence-specific DNA binding"/>
    <property type="evidence" value="ECO:0007669"/>
    <property type="project" value="InterPro"/>
</dbReference>
<dbReference type="EMBL" id="IACT01002583">
    <property type="protein sequence ID" value="LAC21852.1"/>
    <property type="molecule type" value="mRNA"/>
</dbReference>
<dbReference type="PROSITE" id="PS51433">
    <property type="entry name" value="PNT"/>
    <property type="match status" value="1"/>
</dbReference>
<dbReference type="InterPro" id="IPR036390">
    <property type="entry name" value="WH_DNA-bd_sf"/>
</dbReference>
<feature type="region of interest" description="Disordered" evidence="4">
    <location>
        <begin position="182"/>
        <end position="249"/>
    </location>
</feature>
<sequence length="567" mass="63857">MKVPPLNLTPEMNRVGMALPFSPELLWRSYPSMSFPQYASVAPPSPLEVKSQLDTKTLPSHLSLEPRVWSREDVISFLRWVEREYDLPSIDHTKFYMNGKALIMLNKADLTERAPDAGDIVHNTLQQIMSQSAHVPPSPITPHHPMLSPSPLTAPTGSTTQSWPLMHPDLHNLSHLLQQNSSVTLSPAHSEQSGGSPRHPDNASTTSNGSAPGYPQSGSQSDSEDSTRDTSSPQRSPVPAPPPSQPNFSAHALASFKQISDYQRVAAAAAAAAAAQSKHHEDAHYKHQLQQALQLQQQQQHQQQSSQHTQQMHQQMNVPQQTSHHSHAHQQAGTSPPLNLISNTSQAPSQQTTEDVVEPGTNGRLLWDFLQQLLNDRDQRYVRYISWRNAETGVFKIVDPPGLARLWGIQKNHLSMNYDKMSRALRYYYRVNILRKVQGERHCYQFLRNPSELRNIKNISSLKMAAVPPQVQPQQHQIQQHQVQAQQPIQMQQQLTSTHIPTETKEEEEEEEEGPTDLSMATLHHHSNSNPSSEMHHCVDSPQDMSIEQHYIKMEEYEAPISVDYDG</sequence>
<evidence type="ECO:0000256" key="3">
    <source>
        <dbReference type="RuleBase" id="RU004019"/>
    </source>
</evidence>
<dbReference type="SMART" id="SM00413">
    <property type="entry name" value="ETS"/>
    <property type="match status" value="1"/>
</dbReference>
<dbReference type="SUPFAM" id="SSF46785">
    <property type="entry name" value="Winged helix' DNA-binding domain"/>
    <property type="match status" value="1"/>
</dbReference>
<feature type="compositionally biased region" description="Polar residues" evidence="4">
    <location>
        <begin position="182"/>
        <end position="195"/>
    </location>
</feature>
<dbReference type="PANTHER" id="PTHR11849">
    <property type="entry name" value="ETS"/>
    <property type="match status" value="1"/>
</dbReference>
<dbReference type="GO" id="GO:0030154">
    <property type="term" value="P:cell differentiation"/>
    <property type="evidence" value="ECO:0007669"/>
    <property type="project" value="TreeGrafter"/>
</dbReference>
<dbReference type="InterPro" id="IPR036388">
    <property type="entry name" value="WH-like_DNA-bd_sf"/>
</dbReference>
<dbReference type="InterPro" id="IPR000418">
    <property type="entry name" value="Ets_dom"/>
</dbReference>
<keyword evidence="3" id="KW-0539">Nucleus</keyword>
<evidence type="ECO:0000259" key="5">
    <source>
        <dbReference type="PROSITE" id="PS50061"/>
    </source>
</evidence>
<dbReference type="FunFam" id="1.10.10.10:FF:000516">
    <property type="entry name" value="ets DNA-binding protein pokkuri"/>
    <property type="match status" value="1"/>
</dbReference>
<protein>
    <submittedName>
        <fullName evidence="7">Ets DNA-binding protein pokkuri-like</fullName>
    </submittedName>
</protein>
<feature type="region of interest" description="Disordered" evidence="4">
    <location>
        <begin position="131"/>
        <end position="167"/>
    </location>
</feature>
<feature type="region of interest" description="Disordered" evidence="4">
    <location>
        <begin position="277"/>
        <end position="357"/>
    </location>
</feature>
<feature type="compositionally biased region" description="Polar residues" evidence="4">
    <location>
        <begin position="150"/>
        <end position="163"/>
    </location>
</feature>
<evidence type="ECO:0000313" key="8">
    <source>
        <dbReference type="EMBL" id="LAC21852.1"/>
    </source>
</evidence>
<dbReference type="EMBL" id="IACF01002381">
    <property type="protein sequence ID" value="LAB68037.1"/>
    <property type="molecule type" value="mRNA"/>
</dbReference>
<reference evidence="7" key="2">
    <citation type="journal article" date="2018" name="Biosci. Biotechnol. Biochem.">
        <title>Polysaccharide hydrolase of the hadal zone amphipods Hirondellea gigas.</title>
        <authorList>
            <person name="Kobayashi H."/>
            <person name="Nagahama T."/>
            <person name="Arai W."/>
            <person name="Sasagawa Y."/>
            <person name="Umeda M."/>
            <person name="Hayashi T."/>
            <person name="Nikaido I."/>
            <person name="Watanabe H."/>
            <person name="Oguri K."/>
            <person name="Kitazato H."/>
            <person name="Fujioka K."/>
            <person name="Kido Y."/>
            <person name="Takami H."/>
        </authorList>
    </citation>
    <scope>NUCLEOTIDE SEQUENCE</scope>
    <source>
        <tissue evidence="7">Whole body</tissue>
    </source>
</reference>
<feature type="domain" description="ETS" evidence="5">
    <location>
        <begin position="364"/>
        <end position="447"/>
    </location>
</feature>
<organism evidence="7">
    <name type="scientific">Hirondellea gigas</name>
    <dbReference type="NCBI Taxonomy" id="1518452"/>
    <lineage>
        <taxon>Eukaryota</taxon>
        <taxon>Metazoa</taxon>
        <taxon>Ecdysozoa</taxon>
        <taxon>Arthropoda</taxon>
        <taxon>Crustacea</taxon>
        <taxon>Multicrustacea</taxon>
        <taxon>Malacostraca</taxon>
        <taxon>Eumalacostraca</taxon>
        <taxon>Peracarida</taxon>
        <taxon>Amphipoda</taxon>
        <taxon>Amphilochidea</taxon>
        <taxon>Lysianassida</taxon>
        <taxon>Lysianassidira</taxon>
        <taxon>Lysianassoidea</taxon>
        <taxon>Lysianassidae</taxon>
        <taxon>Hirondellea</taxon>
    </lineage>
</organism>
<dbReference type="Pfam" id="PF02198">
    <property type="entry name" value="SAM_PNT"/>
    <property type="match status" value="1"/>
</dbReference>
<dbReference type="InterPro" id="IPR003118">
    <property type="entry name" value="Pointed_dom"/>
</dbReference>
<dbReference type="InterPro" id="IPR013761">
    <property type="entry name" value="SAM/pointed_sf"/>
</dbReference>
<feature type="compositionally biased region" description="Polar residues" evidence="4">
    <location>
        <begin position="333"/>
        <end position="354"/>
    </location>
</feature>
<dbReference type="PRINTS" id="PR00454">
    <property type="entry name" value="ETSDOMAIN"/>
</dbReference>
<dbReference type="InterPro" id="IPR046328">
    <property type="entry name" value="ETS_fam"/>
</dbReference>
<dbReference type="PROSITE" id="PS00346">
    <property type="entry name" value="ETS_DOMAIN_2"/>
    <property type="match status" value="1"/>
</dbReference>
<evidence type="ECO:0000313" key="7">
    <source>
        <dbReference type="EMBL" id="LAB68037.1"/>
    </source>
</evidence>
<comment type="similarity">
    <text evidence="1 3">Belongs to the ETS family.</text>
</comment>
<comment type="subcellular location">
    <subcellularLocation>
        <location evidence="3">Nucleus</location>
    </subcellularLocation>
</comment>
<feature type="domain" description="PNT" evidence="6">
    <location>
        <begin position="48"/>
        <end position="132"/>
    </location>
</feature>
<accession>A0A2P2I1X0</accession>
<dbReference type="PANTHER" id="PTHR11849:SF201">
    <property type="entry name" value="ETS DNA-BINDING PROTEIN POKKURI"/>
    <property type="match status" value="1"/>
</dbReference>
<dbReference type="SMART" id="SM00251">
    <property type="entry name" value="SAM_PNT"/>
    <property type="match status" value="1"/>
</dbReference>
<dbReference type="Gene3D" id="1.10.10.10">
    <property type="entry name" value="Winged helix-like DNA-binding domain superfamily/Winged helix DNA-binding domain"/>
    <property type="match status" value="1"/>
</dbReference>
<dbReference type="GO" id="GO:0000981">
    <property type="term" value="F:DNA-binding transcription factor activity, RNA polymerase II-specific"/>
    <property type="evidence" value="ECO:0007669"/>
    <property type="project" value="TreeGrafter"/>
</dbReference>
<proteinExistence type="evidence at transcript level"/>
<dbReference type="PROSITE" id="PS50061">
    <property type="entry name" value="ETS_DOMAIN_3"/>
    <property type="match status" value="1"/>
</dbReference>
<dbReference type="AlphaFoldDB" id="A0A2P2I1X0"/>
<feature type="compositionally biased region" description="Low complexity" evidence="4">
    <location>
        <begin position="470"/>
        <end position="494"/>
    </location>
</feature>
<evidence type="ECO:0000259" key="6">
    <source>
        <dbReference type="PROSITE" id="PS51433"/>
    </source>
</evidence>
<reference evidence="8" key="1">
    <citation type="submission" date="2017-11" db="EMBL/GenBank/DDBJ databases">
        <title>The sensing device of the deep-sea amphipod.</title>
        <authorList>
            <person name="Kobayashi H."/>
            <person name="Nagahama T."/>
            <person name="Arai W."/>
            <person name="Sasagawa Y."/>
            <person name="Umeda M."/>
            <person name="Hayashi T."/>
            <person name="Nikaido I."/>
            <person name="Watanabe H."/>
            <person name="Oguri K."/>
            <person name="Kitazato H."/>
            <person name="Fujioka K."/>
            <person name="Kido Y."/>
            <person name="Takami H."/>
        </authorList>
    </citation>
    <scope>NUCLEOTIDE SEQUENCE</scope>
    <source>
        <tissue evidence="8">Whole body</tissue>
    </source>
</reference>
<feature type="compositionally biased region" description="Pro residues" evidence="4">
    <location>
        <begin position="236"/>
        <end position="245"/>
    </location>
</feature>
<dbReference type="GO" id="GO:0005634">
    <property type="term" value="C:nucleus"/>
    <property type="evidence" value="ECO:0007669"/>
    <property type="project" value="UniProtKB-SubCell"/>
</dbReference>
<feature type="compositionally biased region" description="Acidic residues" evidence="4">
    <location>
        <begin position="505"/>
        <end position="515"/>
    </location>
</feature>
<feature type="compositionally biased region" description="Low complexity" evidence="4">
    <location>
        <begin position="288"/>
        <end position="323"/>
    </location>
</feature>
<dbReference type="PROSITE" id="PS00345">
    <property type="entry name" value="ETS_DOMAIN_1"/>
    <property type="match status" value="1"/>
</dbReference>
<name>A0A2P2I1X0_9CRUS</name>
<feature type="region of interest" description="Disordered" evidence="4">
    <location>
        <begin position="470"/>
        <end position="542"/>
    </location>
</feature>
<dbReference type="SUPFAM" id="SSF47769">
    <property type="entry name" value="SAM/Pointed domain"/>
    <property type="match status" value="1"/>
</dbReference>
<keyword evidence="2 3" id="KW-0238">DNA-binding</keyword>
<dbReference type="Gene3D" id="1.10.150.50">
    <property type="entry name" value="Transcription Factor, Ets-1"/>
    <property type="match status" value="1"/>
</dbReference>
<evidence type="ECO:0000256" key="2">
    <source>
        <dbReference type="ARBA" id="ARBA00023125"/>
    </source>
</evidence>